<evidence type="ECO:0000256" key="15">
    <source>
        <dbReference type="ARBA" id="ARBA00032632"/>
    </source>
</evidence>
<keyword evidence="12" id="KW-0460">Magnesium</keyword>
<dbReference type="SUPFAM" id="SSF55326">
    <property type="entry name" value="PurM N-terminal domain-like"/>
    <property type="match status" value="2"/>
</dbReference>
<dbReference type="STRING" id="50429.A0A2B4T0H2"/>
<comment type="caution">
    <text evidence="23">The sequence shown here is derived from an EMBL/GenBank/DDBJ whole genome shotgun (WGS) entry which is preliminary data.</text>
</comment>
<comment type="subcellular location">
    <subcellularLocation>
        <location evidence="1">Cytoplasm</location>
    </subcellularLocation>
</comment>
<keyword evidence="9" id="KW-0547">Nucleotide-binding</keyword>
<sequence>MSRALSWHIAAIKMADEVERFYRFPGLSTGRHDVTLSKLKSASARLDVTDLSTEICFNVSIRGNKLDVAESKNLLWLLKNSFEEENVRPDSFLNESKAPDLAYKVLIEIGPRLNFSTAWSTNAVSICRSIGLERINRIEKSVRYLIHVTPKDKSDTKSITRDDENALAAKLHDRMTECRYEKPLTSFHVNVKPESCYEVDVMAEGRAALEKVNGDLGLAFDEWDLDYYAKLFQEKVKRNPTSVECFDLAQSNSEHSRHWFFKGRLTVDGLEVEDSLFKMVMKTQETSNNNNVIKFSDNSSAITGYKVSSLFPEDCKRAAKFQLKHNCLRHIIFTAETHNFPTGVAPFSGATTGTGGRIRDVQAAGRGAHVVAGTAGYCFGNLHIPGYELPWEDTEFVYPNNMAPPVEIAVEASNGASDYGNKFGEPVLAGFARSFGMMLPNGQRREWVKPIMFSGGIGMIDGESVTKLQPEKGMEVVKVGGPVYRIGVGGGAASSIQVQGDNESELDFGAVQRGDAEMEQKLNRAIRACIEMGSDNLICSIHDQGAGGNGNVLKEISEPAGAVIRVKDFILGDPTISVLELWGAEYQESNALLVHAKDRDLLQLICDREKVPVSFVGEITGDGKIVLEDDEPNTDSKNGPCLEENGLPSKRQRITTHPVDLELEVVLGKMPRKVFKFEHVKSKLVPLRIQPELTVKEMLERVLRLPAVGSKRYLTNKVDRSVTGLVAQQQCVGPLHTPVADVAVTALTHFDTVGSATAIGEQPIKGLVDPGCGARMAVGEALTNLVFARISDLKDVKCSGNWMWPAKLPGEGAALYDACAAMCEVMASLGVAVDGGKDSLSMAARVGQDTVKSPGSLVISVYAACPDIRATVTPDLKIPDGKGNLLWIKFGSDSSYRLGGSALAQVYNQLGSESPDLDNAEIFDAAFRTTQQLISERRILSGHDVSDGGLVTTLLEMAFAGNCGLSINIPCQDNFSPTVTKVADVLFSEELGIVVEVSEEETEFVINAFLAKGVPCLQIGKAVGVGEDAIISLQVGGELVLEQNMVDLRDIWEATSFQLERLQTNPRCVQEEEVGLRKRHAPDYKLSFEPVPASPLSDVRPKVAIIREEGSNGDREMVASFHMAGFEAWDVTMHDLCNGSVKLDGFRGAVFVGGFSYADVLGSAKGWAAVCNINSTVHSQLDAFYSREDTFSLGVCNGCQLMGLLGWVGQDTHARGSNQEVCFTHNSSERFESRFVTVSIQSSPAMMFRGMEGSVLGIWVAHGEGRIQFRNDGVLQNVTTNKLVPLYFVDDDGVPTTQYPLNPNGSPQGMAGLCSPDGRHLAMMPHPERCTLLWQWPWMPRDWQDSLKASPWFQMFQNAYKWCVETQNG</sequence>
<dbReference type="FunFam" id="3.30.1330.10:FF:000010">
    <property type="entry name" value="Phosphoribosylformylglycinamidine synthase"/>
    <property type="match status" value="1"/>
</dbReference>
<dbReference type="FunFam" id="3.30.1330.10:FF:000007">
    <property type="entry name" value="Phosphoribosylformylglycinamidine synthase, putative"/>
    <property type="match status" value="1"/>
</dbReference>
<accession>A0A2B4T0H2</accession>
<dbReference type="Gene3D" id="3.30.1330.10">
    <property type="entry name" value="PurM-like, N-terminal domain"/>
    <property type="match status" value="2"/>
</dbReference>
<keyword evidence="6" id="KW-0597">Phosphoprotein</keyword>
<feature type="domain" description="FGAR-AT PurM N-terminal-like" evidence="22">
    <location>
        <begin position="710"/>
        <end position="863"/>
    </location>
</feature>
<keyword evidence="8" id="KW-0479">Metal-binding</keyword>
<evidence type="ECO:0000259" key="20">
    <source>
        <dbReference type="Pfam" id="PF18072"/>
    </source>
</evidence>
<evidence type="ECO:0000256" key="11">
    <source>
        <dbReference type="ARBA" id="ARBA00022840"/>
    </source>
</evidence>
<dbReference type="GO" id="GO:0006189">
    <property type="term" value="P:'de novo' IMP biosynthetic process"/>
    <property type="evidence" value="ECO:0007669"/>
    <property type="project" value="UniProtKB-UniPathway"/>
</dbReference>
<proteinExistence type="inferred from homology"/>
<dbReference type="Pfam" id="PF18072">
    <property type="entry name" value="FGAR-AT_linker"/>
    <property type="match status" value="1"/>
</dbReference>
<dbReference type="Proteomes" id="UP000225706">
    <property type="component" value="Unassembled WGS sequence"/>
</dbReference>
<comment type="pathway">
    <text evidence="2">Purine metabolism; IMP biosynthesis via de novo pathway; 5-amino-1-(5-phospho-D-ribosyl)imidazole from N(2)-formyl-N(1)-(5-phospho-D-ribosyl)glycinamide: step 1/2.</text>
</comment>
<evidence type="ECO:0000256" key="8">
    <source>
        <dbReference type="ARBA" id="ARBA00022723"/>
    </source>
</evidence>
<dbReference type="PANTHER" id="PTHR10099">
    <property type="entry name" value="PHOSPHORIBOSYLFORMYLGLYCINAMIDINE SYNTHASE"/>
    <property type="match status" value="1"/>
</dbReference>
<dbReference type="CDD" id="cd02204">
    <property type="entry name" value="PurL_repeat2"/>
    <property type="match status" value="1"/>
</dbReference>
<evidence type="ECO:0000256" key="17">
    <source>
        <dbReference type="ARBA" id="ARBA00057317"/>
    </source>
</evidence>
<dbReference type="CDD" id="cd01740">
    <property type="entry name" value="GATase1_FGAR_AT"/>
    <property type="match status" value="1"/>
</dbReference>
<dbReference type="InterPro" id="IPR010073">
    <property type="entry name" value="PurL_large"/>
</dbReference>
<protein>
    <recommendedName>
        <fullName evidence="18">Phosphoribosylformylglycinamidine synthase</fullName>
        <ecNumber evidence="4">6.3.5.3</ecNumber>
    </recommendedName>
    <alternativeName>
        <fullName evidence="15">Formylglycinamide ribonucleotide amidotransferase</fullName>
    </alternativeName>
    <alternativeName>
        <fullName evidence="14">Formylglycinamide ribotide amidotransferase</fullName>
    </alternativeName>
</protein>
<evidence type="ECO:0000313" key="23">
    <source>
        <dbReference type="EMBL" id="PFX34302.1"/>
    </source>
</evidence>
<dbReference type="Gene3D" id="1.10.8.750">
    <property type="entry name" value="Phosphoribosylformylglycinamidine synthase, linker domain"/>
    <property type="match status" value="1"/>
</dbReference>
<dbReference type="Pfam" id="PF02769">
    <property type="entry name" value="AIRS_C"/>
    <property type="match status" value="2"/>
</dbReference>
<keyword evidence="24" id="KW-1185">Reference proteome</keyword>
<evidence type="ECO:0000259" key="19">
    <source>
        <dbReference type="Pfam" id="PF02769"/>
    </source>
</evidence>
<evidence type="ECO:0000256" key="1">
    <source>
        <dbReference type="ARBA" id="ARBA00004496"/>
    </source>
</evidence>
<feature type="domain" description="PurM-like C-terminal" evidence="19">
    <location>
        <begin position="472"/>
        <end position="628"/>
    </location>
</feature>
<dbReference type="SMART" id="SM01211">
    <property type="entry name" value="GATase_5"/>
    <property type="match status" value="1"/>
</dbReference>
<evidence type="ECO:0000256" key="2">
    <source>
        <dbReference type="ARBA" id="ARBA00004920"/>
    </source>
</evidence>
<evidence type="ECO:0000256" key="7">
    <source>
        <dbReference type="ARBA" id="ARBA00022598"/>
    </source>
</evidence>
<evidence type="ECO:0000259" key="22">
    <source>
        <dbReference type="Pfam" id="PF22689"/>
    </source>
</evidence>
<dbReference type="SUPFAM" id="SSF52317">
    <property type="entry name" value="Class I glutamine amidotransferase-like"/>
    <property type="match status" value="1"/>
</dbReference>
<dbReference type="InterPro" id="IPR041609">
    <property type="entry name" value="PurL_linker"/>
</dbReference>
<dbReference type="Pfam" id="PF22689">
    <property type="entry name" value="FGAR-AT_PurM_N-like"/>
    <property type="match status" value="1"/>
</dbReference>
<name>A0A2B4T0H2_STYPI</name>
<evidence type="ECO:0000256" key="3">
    <source>
        <dbReference type="ARBA" id="ARBA00008608"/>
    </source>
</evidence>
<evidence type="ECO:0000313" key="24">
    <source>
        <dbReference type="Proteomes" id="UP000225706"/>
    </source>
</evidence>
<evidence type="ECO:0000256" key="6">
    <source>
        <dbReference type="ARBA" id="ARBA00022553"/>
    </source>
</evidence>
<dbReference type="SUPFAM" id="SSF109736">
    <property type="entry name" value="FGAM synthase PurL, linker domain"/>
    <property type="match status" value="1"/>
</dbReference>
<reference evidence="24" key="1">
    <citation type="journal article" date="2017" name="bioRxiv">
        <title>Comparative analysis of the genomes of Stylophora pistillata and Acropora digitifera provides evidence for extensive differences between species of corals.</title>
        <authorList>
            <person name="Voolstra C.R."/>
            <person name="Li Y."/>
            <person name="Liew Y.J."/>
            <person name="Baumgarten S."/>
            <person name="Zoccola D."/>
            <person name="Flot J.-F."/>
            <person name="Tambutte S."/>
            <person name="Allemand D."/>
            <person name="Aranda M."/>
        </authorList>
    </citation>
    <scope>NUCLEOTIDE SEQUENCE [LARGE SCALE GENOMIC DNA]</scope>
</reference>
<dbReference type="NCBIfam" id="NF003672">
    <property type="entry name" value="PRK05297.1"/>
    <property type="match status" value="1"/>
</dbReference>
<evidence type="ECO:0000256" key="18">
    <source>
        <dbReference type="ARBA" id="ARBA00071729"/>
    </source>
</evidence>
<dbReference type="GO" id="GO:0046872">
    <property type="term" value="F:metal ion binding"/>
    <property type="evidence" value="ECO:0007669"/>
    <property type="project" value="UniProtKB-KW"/>
</dbReference>
<dbReference type="EC" id="6.3.5.3" evidence="4"/>
<evidence type="ECO:0000256" key="5">
    <source>
        <dbReference type="ARBA" id="ARBA00022490"/>
    </source>
</evidence>
<keyword evidence="7" id="KW-0436">Ligase</keyword>
<comment type="function">
    <text evidence="17">Phosphoribosylformylglycinamidine synthase involved in the purines biosynthetic pathway. Catalyzes the ATP-dependent conversion of formylglycinamide ribonucleotide (FGAR) and glutamine to yield formylglycinamidine ribonucleotide (FGAM) and glutamate.</text>
</comment>
<dbReference type="PANTHER" id="PTHR10099:SF1">
    <property type="entry name" value="PHOSPHORIBOSYLFORMYLGLYCINAMIDINE SYNTHASE"/>
    <property type="match status" value="1"/>
</dbReference>
<evidence type="ECO:0000256" key="12">
    <source>
        <dbReference type="ARBA" id="ARBA00022842"/>
    </source>
</evidence>
<dbReference type="InterPro" id="IPR036604">
    <property type="entry name" value="PurS-like_sf"/>
</dbReference>
<dbReference type="HAMAP" id="MF_00419">
    <property type="entry name" value="PurL_1"/>
    <property type="match status" value="1"/>
</dbReference>
<dbReference type="InterPro" id="IPR036921">
    <property type="entry name" value="PurM-like_N_sf"/>
</dbReference>
<dbReference type="OrthoDB" id="6666987at2759"/>
<evidence type="ECO:0000256" key="10">
    <source>
        <dbReference type="ARBA" id="ARBA00022755"/>
    </source>
</evidence>
<dbReference type="GO" id="GO:0005524">
    <property type="term" value="F:ATP binding"/>
    <property type="evidence" value="ECO:0007669"/>
    <property type="project" value="UniProtKB-KW"/>
</dbReference>
<dbReference type="InterPro" id="IPR055181">
    <property type="entry name" value="FGAR-AT_PurM_N-like"/>
</dbReference>
<dbReference type="PROSITE" id="PS51273">
    <property type="entry name" value="GATASE_TYPE_1"/>
    <property type="match status" value="1"/>
</dbReference>
<dbReference type="InterPro" id="IPR040707">
    <property type="entry name" value="FGAR-AT_N"/>
</dbReference>
<dbReference type="Pfam" id="PF18076">
    <property type="entry name" value="FGAR-AT_N"/>
    <property type="match status" value="1"/>
</dbReference>
<dbReference type="InterPro" id="IPR036676">
    <property type="entry name" value="PurM-like_C_sf"/>
</dbReference>
<dbReference type="SUPFAM" id="SSF82697">
    <property type="entry name" value="PurS-like"/>
    <property type="match status" value="1"/>
</dbReference>
<dbReference type="Gene3D" id="3.40.50.880">
    <property type="match status" value="1"/>
</dbReference>
<dbReference type="FunFam" id="3.90.650.10:FF:000008">
    <property type="entry name" value="Phosphoribosylformylglycinamidine synthase"/>
    <property type="match status" value="1"/>
</dbReference>
<dbReference type="InterPro" id="IPR010918">
    <property type="entry name" value="PurM-like_C_dom"/>
</dbReference>
<organism evidence="23 24">
    <name type="scientific">Stylophora pistillata</name>
    <name type="common">Smooth cauliflower coral</name>
    <dbReference type="NCBI Taxonomy" id="50429"/>
    <lineage>
        <taxon>Eukaryota</taxon>
        <taxon>Metazoa</taxon>
        <taxon>Cnidaria</taxon>
        <taxon>Anthozoa</taxon>
        <taxon>Hexacorallia</taxon>
        <taxon>Scleractinia</taxon>
        <taxon>Astrocoeniina</taxon>
        <taxon>Pocilloporidae</taxon>
        <taxon>Stylophora</taxon>
    </lineage>
</organism>
<evidence type="ECO:0000256" key="14">
    <source>
        <dbReference type="ARBA" id="ARBA00029823"/>
    </source>
</evidence>
<keyword evidence="10" id="KW-0658">Purine biosynthesis</keyword>
<comment type="catalytic activity">
    <reaction evidence="16">
        <text>N(2)-formyl-N(1)-(5-phospho-beta-D-ribosyl)glycinamide + L-glutamine + ATP + H2O = 2-formamido-N(1)-(5-O-phospho-beta-D-ribosyl)acetamidine + L-glutamate + ADP + phosphate + H(+)</text>
        <dbReference type="Rhea" id="RHEA:17129"/>
        <dbReference type="ChEBI" id="CHEBI:15377"/>
        <dbReference type="ChEBI" id="CHEBI:15378"/>
        <dbReference type="ChEBI" id="CHEBI:29985"/>
        <dbReference type="ChEBI" id="CHEBI:30616"/>
        <dbReference type="ChEBI" id="CHEBI:43474"/>
        <dbReference type="ChEBI" id="CHEBI:58359"/>
        <dbReference type="ChEBI" id="CHEBI:147286"/>
        <dbReference type="ChEBI" id="CHEBI:147287"/>
        <dbReference type="ChEBI" id="CHEBI:456216"/>
        <dbReference type="EC" id="6.3.5.3"/>
    </reaction>
</comment>
<dbReference type="FunFam" id="3.40.50.880:FF:000008">
    <property type="entry name" value="Phosphoribosylformylglycinamidine synthase"/>
    <property type="match status" value="1"/>
</dbReference>
<keyword evidence="5" id="KW-0963">Cytoplasm</keyword>
<feature type="domain" description="PurM-like C-terminal" evidence="19">
    <location>
        <begin position="897"/>
        <end position="1029"/>
    </location>
</feature>
<evidence type="ECO:0000256" key="9">
    <source>
        <dbReference type="ARBA" id="ARBA00022741"/>
    </source>
</evidence>
<dbReference type="EMBL" id="LSMT01000005">
    <property type="protein sequence ID" value="PFX34302.1"/>
    <property type="molecule type" value="Genomic_DNA"/>
</dbReference>
<feature type="domain" description="Phosphoribosylformylglycinamidine synthase N-terminal" evidence="21">
    <location>
        <begin position="65"/>
        <end position="182"/>
    </location>
</feature>
<dbReference type="CDD" id="cd02203">
    <property type="entry name" value="PurL_repeat1"/>
    <property type="match status" value="1"/>
</dbReference>
<dbReference type="Gene3D" id="3.90.650.10">
    <property type="entry name" value="PurM-like C-terminal domain"/>
    <property type="match status" value="2"/>
</dbReference>
<dbReference type="FunFam" id="1.10.8.750:FF:000001">
    <property type="entry name" value="Putative phosphoribosylformylglycinamidine synthase"/>
    <property type="match status" value="1"/>
</dbReference>
<evidence type="ECO:0000259" key="21">
    <source>
        <dbReference type="Pfam" id="PF18076"/>
    </source>
</evidence>
<dbReference type="GO" id="GO:0005737">
    <property type="term" value="C:cytoplasm"/>
    <property type="evidence" value="ECO:0007669"/>
    <property type="project" value="UniProtKB-SubCell"/>
</dbReference>
<dbReference type="Pfam" id="PF13507">
    <property type="entry name" value="GATase_5"/>
    <property type="match status" value="1"/>
</dbReference>
<evidence type="ECO:0000256" key="13">
    <source>
        <dbReference type="ARBA" id="ARBA00022962"/>
    </source>
</evidence>
<evidence type="ECO:0000256" key="16">
    <source>
        <dbReference type="ARBA" id="ARBA00052585"/>
    </source>
</evidence>
<dbReference type="InterPro" id="IPR029062">
    <property type="entry name" value="Class_I_gatase-like"/>
</dbReference>
<keyword evidence="11" id="KW-0067">ATP-binding</keyword>
<dbReference type="NCBIfam" id="TIGR01735">
    <property type="entry name" value="FGAM_synt"/>
    <property type="match status" value="1"/>
</dbReference>
<keyword evidence="13" id="KW-0315">Glutamine amidotransferase</keyword>
<feature type="domain" description="Phosphoribosylformylglycinamidine synthase linker" evidence="20">
    <location>
        <begin position="209"/>
        <end position="258"/>
    </location>
</feature>
<evidence type="ECO:0000256" key="4">
    <source>
        <dbReference type="ARBA" id="ARBA00012747"/>
    </source>
</evidence>
<dbReference type="GO" id="GO:0004642">
    <property type="term" value="F:phosphoribosylformylglycinamidine synthase activity"/>
    <property type="evidence" value="ECO:0007669"/>
    <property type="project" value="UniProtKB-EC"/>
</dbReference>
<dbReference type="SUPFAM" id="SSF56042">
    <property type="entry name" value="PurM C-terminal domain-like"/>
    <property type="match status" value="2"/>
</dbReference>
<dbReference type="UniPathway" id="UPA00074">
    <property type="reaction ID" value="UER00128"/>
</dbReference>
<comment type="similarity">
    <text evidence="3">In the N-terminal section; belongs to the FGAMS family.</text>
</comment>
<gene>
    <name evidence="23" type="primary">Pfas</name>
    <name evidence="23" type="ORF">AWC38_SpisGene885</name>
</gene>